<dbReference type="InterPro" id="IPR001763">
    <property type="entry name" value="Rhodanese-like_dom"/>
</dbReference>
<dbReference type="PROSITE" id="PS50206">
    <property type="entry name" value="RHODANESE_3"/>
    <property type="match status" value="1"/>
</dbReference>
<gene>
    <name evidence="2" type="ORF">H0I76_13235</name>
</gene>
<dbReference type="PANTHER" id="PTHR43031:SF1">
    <property type="entry name" value="PYRIDINE NUCLEOTIDE-DISULPHIDE OXIDOREDUCTASE"/>
    <property type="match status" value="1"/>
</dbReference>
<dbReference type="CDD" id="cd00158">
    <property type="entry name" value="RHOD"/>
    <property type="match status" value="1"/>
</dbReference>
<dbReference type="EMBL" id="JAEHHL010000007">
    <property type="protein sequence ID" value="MBK0400156.1"/>
    <property type="molecule type" value="Genomic_DNA"/>
</dbReference>
<dbReference type="PANTHER" id="PTHR43031">
    <property type="entry name" value="FAD-DEPENDENT OXIDOREDUCTASE"/>
    <property type="match status" value="1"/>
</dbReference>
<comment type="caution">
    <text evidence="2">The sequence shown here is derived from an EMBL/GenBank/DDBJ whole genome shotgun (WGS) entry which is preliminary data.</text>
</comment>
<feature type="domain" description="Rhodanese" evidence="1">
    <location>
        <begin position="15"/>
        <end position="108"/>
    </location>
</feature>
<dbReference type="AlphaFoldDB" id="A0A8J7SFI8"/>
<dbReference type="InterPro" id="IPR001307">
    <property type="entry name" value="Thiosulphate_STrfase_CS"/>
</dbReference>
<name>A0A8J7SFI8_9RHOB</name>
<dbReference type="Proteomes" id="UP000655420">
    <property type="component" value="Unassembled WGS sequence"/>
</dbReference>
<sequence>MKRIDRRELKEMMDEGRKFTLVEVLPFESFKDYHLPGAINIPIAAENFDERIEAAAPKDGTVVVYCLDSDCDASPKAAKRMEALGFRDVLDYEAGKAEWRSAGLHTES</sequence>
<evidence type="ECO:0000259" key="1">
    <source>
        <dbReference type="PROSITE" id="PS50206"/>
    </source>
</evidence>
<protein>
    <submittedName>
        <fullName evidence="2">Rhodanese-like domain-containing protein</fullName>
    </submittedName>
</protein>
<keyword evidence="3" id="KW-1185">Reference proteome</keyword>
<accession>A0A8J7SFI8</accession>
<dbReference type="SMART" id="SM00450">
    <property type="entry name" value="RHOD"/>
    <property type="match status" value="1"/>
</dbReference>
<organism evidence="2 3">
    <name type="scientific">Thermohalobaculum xanthum</name>
    <dbReference type="NCBI Taxonomy" id="2753746"/>
    <lineage>
        <taxon>Bacteria</taxon>
        <taxon>Pseudomonadati</taxon>
        <taxon>Pseudomonadota</taxon>
        <taxon>Alphaproteobacteria</taxon>
        <taxon>Rhodobacterales</taxon>
        <taxon>Paracoccaceae</taxon>
        <taxon>Thermohalobaculum</taxon>
    </lineage>
</organism>
<proteinExistence type="predicted"/>
<dbReference type="GO" id="GO:0004792">
    <property type="term" value="F:thiosulfate-cyanide sulfurtransferase activity"/>
    <property type="evidence" value="ECO:0007669"/>
    <property type="project" value="InterPro"/>
</dbReference>
<evidence type="ECO:0000313" key="2">
    <source>
        <dbReference type="EMBL" id="MBK0400156.1"/>
    </source>
</evidence>
<dbReference type="Gene3D" id="3.40.250.10">
    <property type="entry name" value="Rhodanese-like domain"/>
    <property type="match status" value="1"/>
</dbReference>
<reference evidence="2" key="1">
    <citation type="submission" date="2020-12" db="EMBL/GenBank/DDBJ databases">
        <title>Bacterial taxonomy.</title>
        <authorList>
            <person name="Pan X."/>
        </authorList>
    </citation>
    <scope>NUCLEOTIDE SEQUENCE</scope>
    <source>
        <strain evidence="2">M0105</strain>
    </source>
</reference>
<dbReference type="Pfam" id="PF00581">
    <property type="entry name" value="Rhodanese"/>
    <property type="match status" value="1"/>
</dbReference>
<evidence type="ECO:0000313" key="3">
    <source>
        <dbReference type="Proteomes" id="UP000655420"/>
    </source>
</evidence>
<dbReference type="PROSITE" id="PS00380">
    <property type="entry name" value="RHODANESE_1"/>
    <property type="match status" value="1"/>
</dbReference>
<dbReference type="InterPro" id="IPR050229">
    <property type="entry name" value="GlpE_sulfurtransferase"/>
</dbReference>
<dbReference type="InterPro" id="IPR036873">
    <property type="entry name" value="Rhodanese-like_dom_sf"/>
</dbReference>
<dbReference type="RefSeq" id="WP_200610553.1">
    <property type="nucleotide sequence ID" value="NZ_JAEHHL010000007.1"/>
</dbReference>
<dbReference type="SUPFAM" id="SSF52821">
    <property type="entry name" value="Rhodanese/Cell cycle control phosphatase"/>
    <property type="match status" value="1"/>
</dbReference>